<keyword evidence="3" id="KW-1185">Reference proteome</keyword>
<name>A0A2N3PJD8_9HELI</name>
<dbReference type="EMBL" id="MBPK01000032">
    <property type="protein sequence ID" value="PKT81130.1"/>
    <property type="molecule type" value="Genomic_DNA"/>
</dbReference>
<gene>
    <name evidence="2" type="ORF">BCM31_04960</name>
</gene>
<dbReference type="STRING" id="556267.HWAG_00176"/>
<dbReference type="RefSeq" id="WP_101313140.1">
    <property type="nucleotide sequence ID" value="NZ_CP063529.1"/>
</dbReference>
<reference evidence="2 3" key="1">
    <citation type="submission" date="2016-07" db="EMBL/GenBank/DDBJ databases">
        <title>Detection of Helicobacter winghamensis from caecal content of red fox (Vulpes vulpes).</title>
        <authorList>
            <person name="Zanoni R.G."/>
            <person name="Florio D."/>
            <person name="Caffara M."/>
            <person name="Renzi M."/>
            <person name="Parisi A."/>
            <person name="Pasquali F."/>
            <person name="Manfreda G."/>
        </authorList>
    </citation>
    <scope>NUCLEOTIDE SEQUENCE [LARGE SCALE GENOMIC DNA]</scope>
    <source>
        <strain evidence="2 3">295_13</strain>
    </source>
</reference>
<evidence type="ECO:0000313" key="2">
    <source>
        <dbReference type="EMBL" id="PKT81130.1"/>
    </source>
</evidence>
<proteinExistence type="predicted"/>
<keyword evidence="1" id="KW-0175">Coiled coil</keyword>
<feature type="coiled-coil region" evidence="1">
    <location>
        <begin position="410"/>
        <end position="470"/>
    </location>
</feature>
<evidence type="ECO:0000313" key="3">
    <source>
        <dbReference type="Proteomes" id="UP000233350"/>
    </source>
</evidence>
<protein>
    <recommendedName>
        <fullName evidence="4">Alpha-2,3-sialyltransferase</fullName>
    </recommendedName>
</protein>
<accession>A0A2N3PJD8</accession>
<dbReference type="SUPFAM" id="SSF52266">
    <property type="entry name" value="SGNH hydrolase"/>
    <property type="match status" value="1"/>
</dbReference>
<comment type="caution">
    <text evidence="2">The sequence shown here is derived from an EMBL/GenBank/DDBJ whole genome shotgun (WGS) entry which is preliminary data.</text>
</comment>
<dbReference type="OrthoDB" id="5324335at2"/>
<dbReference type="Proteomes" id="UP000233350">
    <property type="component" value="Unassembled WGS sequence"/>
</dbReference>
<dbReference type="AlphaFoldDB" id="A0A2N3PJD8"/>
<sequence length="617" mass="72388">MGNNVVLLGGSNSVIVNGLQKGIREGIEKLNKNRAEDEKLGFYNFALGTTTHIQNFYELKRDRNQEIFKNAELIITESNINDVNSNARSYGSREKLSFDLIYRNLNWYYGELYGLKKRILVIILPTCHYGNSKIINAIHKKLVLKFGFNCIDMQEYLDSYKLNDFFKNIDRLHMMPRIMREFGKNIIFNLESFKLSNLSVEYNNPKFTICTPKDMEVVSGTLEERNEQNSLYNEVVYCLKEGEALLKFKQEFKGLVLIGVHTWNRISDNDRPARSETILNYSSLKISNQRQVLIKELHSFNCFLEMQKFFLIDDKTLVNIDHYENKGREFHYIVHSWREDAKKLPFCNLIAFFLATPDGNYYEESIDFETLGNEMIVISQEYYHNSVIPPIETYKEIIEEYCLIMDPRKLKPLQDQINQLQENITTLTNEKTKLQHSLNSQPTKKQNLEIQNLEEELKIKKLQIKKLSKDLKLKINLDDLVPKTLVIDNNTAKSRIHNHLSYKLGHAMIENSKSFLGYIRMPYVLSYITEQHNKEQKQYQEKIKKNPKVKLSQLESYPDYKEALKEKECFTYKLGEALIKANNTSFISGGGGYIKLLFDILKLKKEFETKRRRSKKC</sequence>
<organism evidence="2 3">
    <name type="scientific">Helicobacter winghamensis</name>
    <dbReference type="NCBI Taxonomy" id="157268"/>
    <lineage>
        <taxon>Bacteria</taxon>
        <taxon>Pseudomonadati</taxon>
        <taxon>Campylobacterota</taxon>
        <taxon>Epsilonproteobacteria</taxon>
        <taxon>Campylobacterales</taxon>
        <taxon>Helicobacteraceae</taxon>
        <taxon>Helicobacter</taxon>
    </lineage>
</organism>
<evidence type="ECO:0000256" key="1">
    <source>
        <dbReference type="SAM" id="Coils"/>
    </source>
</evidence>
<evidence type="ECO:0008006" key="4">
    <source>
        <dbReference type="Google" id="ProtNLM"/>
    </source>
</evidence>